<feature type="transmembrane region" description="Helical" evidence="7">
    <location>
        <begin position="577"/>
        <end position="598"/>
    </location>
</feature>
<keyword evidence="10" id="KW-1185">Reference proteome</keyword>
<evidence type="ECO:0000313" key="10">
    <source>
        <dbReference type="Proteomes" id="UP000182841"/>
    </source>
</evidence>
<feature type="transmembrane region" description="Helical" evidence="7">
    <location>
        <begin position="294"/>
        <end position="317"/>
    </location>
</feature>
<dbReference type="InterPro" id="IPR050545">
    <property type="entry name" value="Mycobact_MmpL"/>
</dbReference>
<feature type="transmembrane region" description="Helical" evidence="7">
    <location>
        <begin position="323"/>
        <end position="346"/>
    </location>
</feature>
<reference evidence="10" key="1">
    <citation type="submission" date="2016-10" db="EMBL/GenBank/DDBJ databases">
        <authorList>
            <person name="Varghese N."/>
            <person name="Submissions S."/>
        </authorList>
    </citation>
    <scope>NUCLEOTIDE SEQUENCE [LARGE SCALE GENOMIC DNA]</scope>
    <source>
        <strain evidence="10">CGMCC 4.6825</strain>
    </source>
</reference>
<evidence type="ECO:0000256" key="7">
    <source>
        <dbReference type="SAM" id="Phobius"/>
    </source>
</evidence>
<evidence type="ECO:0000256" key="3">
    <source>
        <dbReference type="ARBA" id="ARBA00022692"/>
    </source>
</evidence>
<dbReference type="Proteomes" id="UP000182841">
    <property type="component" value="Unassembled WGS sequence"/>
</dbReference>
<dbReference type="PANTHER" id="PTHR33406:SF13">
    <property type="entry name" value="MEMBRANE PROTEIN YDFJ"/>
    <property type="match status" value="1"/>
</dbReference>
<evidence type="ECO:0000256" key="1">
    <source>
        <dbReference type="ARBA" id="ARBA00004651"/>
    </source>
</evidence>
<keyword evidence="2" id="KW-1003">Cell membrane</keyword>
<evidence type="ECO:0000256" key="5">
    <source>
        <dbReference type="ARBA" id="ARBA00023136"/>
    </source>
</evidence>
<comment type="subcellular location">
    <subcellularLocation>
        <location evidence="1">Cell membrane</location>
        <topology evidence="1">Multi-pass membrane protein</topology>
    </subcellularLocation>
</comment>
<proteinExistence type="predicted"/>
<evidence type="ECO:0000256" key="2">
    <source>
        <dbReference type="ARBA" id="ARBA00022475"/>
    </source>
</evidence>
<dbReference type="SUPFAM" id="SSF82866">
    <property type="entry name" value="Multidrug efflux transporter AcrB transmembrane domain"/>
    <property type="match status" value="2"/>
</dbReference>
<dbReference type="Pfam" id="PF03176">
    <property type="entry name" value="MMPL"/>
    <property type="match status" value="2"/>
</dbReference>
<keyword evidence="5 7" id="KW-0472">Membrane</keyword>
<feature type="region of interest" description="Disordered" evidence="6">
    <location>
        <begin position="1"/>
        <end position="21"/>
    </location>
</feature>
<dbReference type="OrthoDB" id="7051771at2"/>
<organism evidence="9 10">
    <name type="scientific">Streptomyces qinglanensis</name>
    <dbReference type="NCBI Taxonomy" id="943816"/>
    <lineage>
        <taxon>Bacteria</taxon>
        <taxon>Bacillati</taxon>
        <taxon>Actinomycetota</taxon>
        <taxon>Actinomycetes</taxon>
        <taxon>Kitasatosporales</taxon>
        <taxon>Streptomycetaceae</taxon>
        <taxon>Streptomyces</taxon>
    </lineage>
</organism>
<dbReference type="AlphaFoldDB" id="A0A1H9NLY6"/>
<accession>A0A1H9NLY6</accession>
<feature type="transmembrane region" description="Helical" evidence="7">
    <location>
        <begin position="250"/>
        <end position="267"/>
    </location>
</feature>
<evidence type="ECO:0000259" key="8">
    <source>
        <dbReference type="PROSITE" id="PS50156"/>
    </source>
</evidence>
<feature type="domain" description="SSD" evidence="8">
    <location>
        <begin position="216"/>
        <end position="345"/>
    </location>
</feature>
<feature type="domain" description="SSD" evidence="8">
    <location>
        <begin position="553"/>
        <end position="718"/>
    </location>
</feature>
<dbReference type="InterPro" id="IPR000731">
    <property type="entry name" value="SSD"/>
</dbReference>
<evidence type="ECO:0000256" key="6">
    <source>
        <dbReference type="SAM" id="MobiDB-lite"/>
    </source>
</evidence>
<dbReference type="EMBL" id="FOGO01000001">
    <property type="protein sequence ID" value="SER36902.1"/>
    <property type="molecule type" value="Genomic_DNA"/>
</dbReference>
<keyword evidence="4 7" id="KW-1133">Transmembrane helix</keyword>
<evidence type="ECO:0000256" key="4">
    <source>
        <dbReference type="ARBA" id="ARBA00022989"/>
    </source>
</evidence>
<dbReference type="RefSeq" id="WP_079171648.1">
    <property type="nucleotide sequence ID" value="NZ_FOGO01000001.1"/>
</dbReference>
<feature type="region of interest" description="Disordered" evidence="6">
    <location>
        <begin position="78"/>
        <end position="100"/>
    </location>
</feature>
<feature type="transmembrane region" description="Helical" evidence="7">
    <location>
        <begin position="379"/>
        <end position="404"/>
    </location>
</feature>
<feature type="transmembrane region" description="Helical" evidence="7">
    <location>
        <begin position="550"/>
        <end position="570"/>
    </location>
</feature>
<feature type="transmembrane region" description="Helical" evidence="7">
    <location>
        <begin position="618"/>
        <end position="639"/>
    </location>
</feature>
<name>A0A1H9NLY6_9ACTN</name>
<feature type="compositionally biased region" description="Low complexity" evidence="6">
    <location>
        <begin position="759"/>
        <end position="776"/>
    </location>
</feature>
<dbReference type="PANTHER" id="PTHR33406">
    <property type="entry name" value="MEMBRANE PROTEIN MJ1562-RELATED"/>
    <property type="match status" value="1"/>
</dbReference>
<dbReference type="InterPro" id="IPR004869">
    <property type="entry name" value="MMPL_dom"/>
</dbReference>
<feature type="transmembrane region" description="Helical" evidence="7">
    <location>
        <begin position="696"/>
        <end position="719"/>
    </location>
</feature>
<feature type="compositionally biased region" description="Low complexity" evidence="6">
    <location>
        <begin position="11"/>
        <end position="21"/>
    </location>
</feature>
<protein>
    <submittedName>
        <fullName evidence="9">Putative drug exporter of the RND superfamily</fullName>
    </submittedName>
</protein>
<dbReference type="Gene3D" id="1.20.1640.10">
    <property type="entry name" value="Multidrug efflux transporter AcrB transmembrane domain"/>
    <property type="match status" value="2"/>
</dbReference>
<sequence length="796" mass="83191">MRRATTPSSPPGGAARPSPRGAAARLADWSVRHRRSAVIGWLLFVVLATALGGMAGLTEPTASEQSVRDSARATAILEDAGIDEPPAESVMVTSPDKGGWRATADEVTRAVRATGEVEHVREPVPAADDRAGLIGFRMRDETDGADEEPIDKVLGAVDRVRDAHRGDGVEIRQYGEASAMKWLNGILGDDFAKAEWTAVPLALGILLVAFGALVAALLPVALALTAFLAANGILALVSGALHIDETTNSVMLLMGLAVGVDYCLFYLRRERDERAAGRDPETALRIAAATSGRAVLVSGLTVMVAMAGMFFSGLLLFEGFAVATILVVCIAMLGSVTILPALLSWLGDRVEKGKVPFLGGRRRERAAGRRRPAGRISGALLRPVLAAPGVCAVLAAVAMLALAAPALGMRTEQLPLDKQMPKDAGLRIDAEKIGERFPGGPAPARVVLKADDVEAPRTRAALAEFTRTVRGDSGHFGRGVETEVHAGPDVAVIDVPLAGDGTDATSLAALKVLREHIVPDTLGPVAADGQVYTAGELAGSEDFKDQLKDGIVPVLVFITAVTFLLMLVCFRSVPVALASIVLNLLSVGAAYGVMTAVFQHGWGASLFGTEAVGAIESWMPLFVLVVLFGLSMDYHVFVVSRIREARDRGLSTREAIGDGIRATASAVTGAALIMVAVFAVFATLSMQDMKQMGVGLSVAVLLDATVVRMVLLPAVLMLLGERSWYLPRALRGLPHLAHGDGGSEGTVGPDGFDVDDGSGRTPTGRGAAGAPRDAWGAGPGGRTGHRSGERPPERIG</sequence>
<feature type="compositionally biased region" description="Basic and acidic residues" evidence="6">
    <location>
        <begin position="786"/>
        <end position="796"/>
    </location>
</feature>
<feature type="region of interest" description="Disordered" evidence="6">
    <location>
        <begin position="741"/>
        <end position="796"/>
    </location>
</feature>
<evidence type="ECO:0000313" key="9">
    <source>
        <dbReference type="EMBL" id="SER36902.1"/>
    </source>
</evidence>
<dbReference type="GO" id="GO:0005886">
    <property type="term" value="C:plasma membrane"/>
    <property type="evidence" value="ECO:0007669"/>
    <property type="project" value="UniProtKB-SubCell"/>
</dbReference>
<feature type="transmembrane region" description="Helical" evidence="7">
    <location>
        <begin position="660"/>
        <end position="684"/>
    </location>
</feature>
<gene>
    <name evidence="9" type="ORF">SAMN05421870_101497</name>
</gene>
<feature type="transmembrane region" description="Helical" evidence="7">
    <location>
        <begin position="201"/>
        <end position="230"/>
    </location>
</feature>
<feature type="transmembrane region" description="Helical" evidence="7">
    <location>
        <begin position="38"/>
        <end position="58"/>
    </location>
</feature>
<keyword evidence="3 7" id="KW-0812">Transmembrane</keyword>
<dbReference type="PROSITE" id="PS50156">
    <property type="entry name" value="SSD"/>
    <property type="match status" value="2"/>
</dbReference>